<name>A0A0E9SCM0_ANGAN</name>
<reference evidence="2" key="1">
    <citation type="submission" date="2014-11" db="EMBL/GenBank/DDBJ databases">
        <authorList>
            <person name="Amaro Gonzalez C."/>
        </authorList>
    </citation>
    <scope>NUCLEOTIDE SEQUENCE</scope>
</reference>
<reference evidence="2" key="2">
    <citation type="journal article" date="2015" name="Fish Shellfish Immunol.">
        <title>Early steps in the European eel (Anguilla anguilla)-Vibrio vulnificus interaction in the gills: Role of the RtxA13 toxin.</title>
        <authorList>
            <person name="Callol A."/>
            <person name="Pajuelo D."/>
            <person name="Ebbesson L."/>
            <person name="Teles M."/>
            <person name="MacKenzie S."/>
            <person name="Amaro C."/>
        </authorList>
    </citation>
    <scope>NUCLEOTIDE SEQUENCE</scope>
</reference>
<dbReference type="AlphaFoldDB" id="A0A0E9SCM0"/>
<sequence>MTHAFEAQPQTIPSGIPQNITDCSD</sequence>
<feature type="compositionally biased region" description="Polar residues" evidence="1">
    <location>
        <begin position="8"/>
        <end position="25"/>
    </location>
</feature>
<feature type="region of interest" description="Disordered" evidence="1">
    <location>
        <begin position="1"/>
        <end position="25"/>
    </location>
</feature>
<organism evidence="2">
    <name type="scientific">Anguilla anguilla</name>
    <name type="common">European freshwater eel</name>
    <name type="synonym">Muraena anguilla</name>
    <dbReference type="NCBI Taxonomy" id="7936"/>
    <lineage>
        <taxon>Eukaryota</taxon>
        <taxon>Metazoa</taxon>
        <taxon>Chordata</taxon>
        <taxon>Craniata</taxon>
        <taxon>Vertebrata</taxon>
        <taxon>Euteleostomi</taxon>
        <taxon>Actinopterygii</taxon>
        <taxon>Neopterygii</taxon>
        <taxon>Teleostei</taxon>
        <taxon>Anguilliformes</taxon>
        <taxon>Anguillidae</taxon>
        <taxon>Anguilla</taxon>
    </lineage>
</organism>
<protein>
    <submittedName>
        <fullName evidence="2">Uncharacterized protein</fullName>
    </submittedName>
</protein>
<evidence type="ECO:0000256" key="1">
    <source>
        <dbReference type="SAM" id="MobiDB-lite"/>
    </source>
</evidence>
<dbReference type="EMBL" id="GBXM01070344">
    <property type="protein sequence ID" value="JAH38233.1"/>
    <property type="molecule type" value="Transcribed_RNA"/>
</dbReference>
<accession>A0A0E9SCM0</accession>
<evidence type="ECO:0000313" key="2">
    <source>
        <dbReference type="EMBL" id="JAH38233.1"/>
    </source>
</evidence>
<proteinExistence type="predicted"/>